<name>A0A1R1DXB9_9BACL</name>
<sequence>MEKSHKLVFVPLDERPCNYEFPYMLAQGTEFEMVRPPMDMMGLKKRPGDTERLWAWLEQEAADADGAIVAIDTLLYGGIIPSRLHYLKPGELANRVDRLRRLKARNPNLRLFAFQLIMRCPQYSIADEEPEYYGDWGREIFRKGFISHRQELGLATAEESMELAEIDTRLPADVLQDYLDRRAVNIEAIGRVLDVIADGSIDFMIFPQDDSAPYGYTAKDQQKVRAQISELDVELRAYMYPGADEVGCTLLARMVNEIKGSTPLIYPRLAAVQGSFVTPLYEDRYFYETLKYQIMAAGGLIGSGCSESDLVLLVNTPGETMVEAVSQQHPFFGYDINRNIIELVEYGDYVMKVHGTPTAVADVGYANGGDLKLVKLLRQKGMLFNLAGYAGWNTSSNSLGTVISQSMLYLHYGRTQEHLDFLALRYAEDVCYCAGVRMELNAGLVEQLGLSVFELDGQRGEVSRLVKERLGEMLDQRINSDQGVVEITDCFMPWNRTFEVGLQARFHVKPPIYR</sequence>
<dbReference type="EMBL" id="MRTP01000027">
    <property type="protein sequence ID" value="OMF44220.1"/>
    <property type="molecule type" value="Genomic_DNA"/>
</dbReference>
<evidence type="ECO:0000313" key="1">
    <source>
        <dbReference type="EMBL" id="OMF44220.1"/>
    </source>
</evidence>
<dbReference type="STRING" id="297318.BK138_34920"/>
<keyword evidence="2" id="KW-1185">Reference proteome</keyword>
<dbReference type="Proteomes" id="UP000187172">
    <property type="component" value="Unassembled WGS sequence"/>
</dbReference>
<reference evidence="1 2" key="1">
    <citation type="submission" date="2016-11" db="EMBL/GenBank/DDBJ databases">
        <title>Paenibacillus species isolates.</title>
        <authorList>
            <person name="Beno S.M."/>
        </authorList>
    </citation>
    <scope>NUCLEOTIDE SEQUENCE [LARGE SCALE GENOMIC DNA]</scope>
    <source>
        <strain evidence="1 2">FSL R5-0378</strain>
    </source>
</reference>
<dbReference type="RefSeq" id="WP_076176992.1">
    <property type="nucleotide sequence ID" value="NZ_MRTP01000027.1"/>
</dbReference>
<proteinExistence type="predicted"/>
<accession>A0A1R1DXB9</accession>
<dbReference type="InterPro" id="IPR025394">
    <property type="entry name" value="DUF4127"/>
</dbReference>
<dbReference type="Pfam" id="PF13552">
    <property type="entry name" value="DUF4127"/>
    <property type="match status" value="1"/>
</dbReference>
<protein>
    <recommendedName>
        <fullName evidence="3">DUF4127 domain-containing protein</fullName>
    </recommendedName>
</protein>
<comment type="caution">
    <text evidence="1">The sequence shown here is derived from an EMBL/GenBank/DDBJ whole genome shotgun (WGS) entry which is preliminary data.</text>
</comment>
<evidence type="ECO:0008006" key="3">
    <source>
        <dbReference type="Google" id="ProtNLM"/>
    </source>
</evidence>
<evidence type="ECO:0000313" key="2">
    <source>
        <dbReference type="Proteomes" id="UP000187172"/>
    </source>
</evidence>
<organism evidence="1 2">
    <name type="scientific">Paenibacillus rhizosphaerae</name>
    <dbReference type="NCBI Taxonomy" id="297318"/>
    <lineage>
        <taxon>Bacteria</taxon>
        <taxon>Bacillati</taxon>
        <taxon>Bacillota</taxon>
        <taxon>Bacilli</taxon>
        <taxon>Bacillales</taxon>
        <taxon>Paenibacillaceae</taxon>
        <taxon>Paenibacillus</taxon>
    </lineage>
</organism>
<gene>
    <name evidence="1" type="ORF">BK138_34920</name>
</gene>
<dbReference type="AlphaFoldDB" id="A0A1R1DXB9"/>